<proteinExistence type="predicted"/>
<protein>
    <submittedName>
        <fullName evidence="2">GNAT family N-acetyltransferase</fullName>
    </submittedName>
</protein>
<evidence type="ECO:0000313" key="2">
    <source>
        <dbReference type="EMBL" id="MEE6188197.1"/>
    </source>
</evidence>
<evidence type="ECO:0000313" key="3">
    <source>
        <dbReference type="Proteomes" id="UP001357452"/>
    </source>
</evidence>
<reference evidence="2 3" key="1">
    <citation type="submission" date="2024-01" db="EMBL/GenBank/DDBJ databases">
        <title>Niabella digestum sp. nov., isolated from waste digestion system.</title>
        <authorList>
            <person name="Zhang L."/>
        </authorList>
    </citation>
    <scope>NUCLEOTIDE SEQUENCE [LARGE SCALE GENOMIC DNA]</scope>
    <source>
        <strain evidence="2 3">A18</strain>
    </source>
</reference>
<dbReference type="Gene3D" id="3.40.630.30">
    <property type="match status" value="1"/>
</dbReference>
<dbReference type="Pfam" id="PF13673">
    <property type="entry name" value="Acetyltransf_10"/>
    <property type="match status" value="1"/>
</dbReference>
<accession>A0ABU7RJK5</accession>
<dbReference type="EMBL" id="JAZGLY010000009">
    <property type="protein sequence ID" value="MEE6188197.1"/>
    <property type="molecule type" value="Genomic_DNA"/>
</dbReference>
<dbReference type="RefSeq" id="WP_330975603.1">
    <property type="nucleotide sequence ID" value="NZ_JAZGLY010000009.1"/>
</dbReference>
<dbReference type="Proteomes" id="UP001357452">
    <property type="component" value="Unassembled WGS sequence"/>
</dbReference>
<dbReference type="InterPro" id="IPR016181">
    <property type="entry name" value="Acyl_CoA_acyltransferase"/>
</dbReference>
<evidence type="ECO:0000259" key="1">
    <source>
        <dbReference type="PROSITE" id="PS51186"/>
    </source>
</evidence>
<name>A0ABU7RJK5_9BACT</name>
<sequence length="238" mass="26868">MKQANIDNLVSLWLTAAQAFSGYNRSGNLHIISISNSEWPNRIWCNPDDAIHAEEVQKLMQEHNGKLTFSHWIPVDRDEYLESEKLGLQLKSLQIGMSLSLSDYQEEHIAPTVSLNPVNTLEEAQRWSEVFKNCFNYLIPEKVISAIRDKANFYLITKNADTVGCVATYIKDGQIGIHCLGTLGTYRKQGIGENVMHQVLADAKNKNITTAHLQSSMMGLGIYTKLGFKQLFKMCNCK</sequence>
<dbReference type="SUPFAM" id="SSF55729">
    <property type="entry name" value="Acyl-CoA N-acyltransferases (Nat)"/>
    <property type="match status" value="1"/>
</dbReference>
<keyword evidence="3" id="KW-1185">Reference proteome</keyword>
<gene>
    <name evidence="2" type="ORF">V2H41_13030</name>
</gene>
<comment type="caution">
    <text evidence="2">The sequence shown here is derived from an EMBL/GenBank/DDBJ whole genome shotgun (WGS) entry which is preliminary data.</text>
</comment>
<organism evidence="2 3">
    <name type="scientific">Niabella digestorum</name>
    <dbReference type="NCBI Taxonomy" id="3117701"/>
    <lineage>
        <taxon>Bacteria</taxon>
        <taxon>Pseudomonadati</taxon>
        <taxon>Bacteroidota</taxon>
        <taxon>Chitinophagia</taxon>
        <taxon>Chitinophagales</taxon>
        <taxon>Chitinophagaceae</taxon>
        <taxon>Niabella</taxon>
    </lineage>
</organism>
<dbReference type="CDD" id="cd04301">
    <property type="entry name" value="NAT_SF"/>
    <property type="match status" value="1"/>
</dbReference>
<dbReference type="PROSITE" id="PS51186">
    <property type="entry name" value="GNAT"/>
    <property type="match status" value="1"/>
</dbReference>
<feature type="domain" description="N-acetyltransferase" evidence="1">
    <location>
        <begin position="113"/>
        <end position="238"/>
    </location>
</feature>
<dbReference type="InterPro" id="IPR000182">
    <property type="entry name" value="GNAT_dom"/>
</dbReference>